<dbReference type="GO" id="GO:0005524">
    <property type="term" value="F:ATP binding"/>
    <property type="evidence" value="ECO:0007669"/>
    <property type="project" value="UniProtKB-UniRule"/>
</dbReference>
<dbReference type="InterPro" id="IPR057597">
    <property type="entry name" value="ALE2_N"/>
</dbReference>
<feature type="compositionally biased region" description="Low complexity" evidence="7">
    <location>
        <begin position="815"/>
        <end position="825"/>
    </location>
</feature>
<feature type="region of interest" description="Disordered" evidence="7">
    <location>
        <begin position="675"/>
        <end position="789"/>
    </location>
</feature>
<evidence type="ECO:0000256" key="2">
    <source>
        <dbReference type="ARBA" id="ARBA00022679"/>
    </source>
</evidence>
<organism evidence="10 11">
    <name type="scientific">Elaeis guineensis var. tenera</name>
    <name type="common">Oil palm</name>
    <dbReference type="NCBI Taxonomy" id="51953"/>
    <lineage>
        <taxon>Eukaryota</taxon>
        <taxon>Viridiplantae</taxon>
        <taxon>Streptophyta</taxon>
        <taxon>Embryophyta</taxon>
        <taxon>Tracheophyta</taxon>
        <taxon>Spermatophyta</taxon>
        <taxon>Magnoliopsida</taxon>
        <taxon>Liliopsida</taxon>
        <taxon>Arecaceae</taxon>
        <taxon>Arecoideae</taxon>
        <taxon>Cocoseae</taxon>
        <taxon>Elaeidinae</taxon>
        <taxon>Elaeis</taxon>
    </lineage>
</organism>
<keyword evidence="2" id="KW-0808">Transferase</keyword>
<feature type="compositionally biased region" description="Polar residues" evidence="7">
    <location>
        <begin position="769"/>
        <end position="782"/>
    </location>
</feature>
<evidence type="ECO:0000256" key="5">
    <source>
        <dbReference type="ARBA" id="ARBA00022840"/>
    </source>
</evidence>
<dbReference type="PROSITE" id="PS00107">
    <property type="entry name" value="PROTEIN_KINASE_ATP"/>
    <property type="match status" value="1"/>
</dbReference>
<keyword evidence="3 6" id="KW-0547">Nucleotide-binding</keyword>
<evidence type="ECO:0000256" key="4">
    <source>
        <dbReference type="ARBA" id="ARBA00022777"/>
    </source>
</evidence>
<evidence type="ECO:0000256" key="7">
    <source>
        <dbReference type="SAM" id="MobiDB-lite"/>
    </source>
</evidence>
<keyword evidence="8" id="KW-0812">Transmembrane</keyword>
<name>A0A6J0PNC8_ELAGV</name>
<gene>
    <name evidence="11" type="primary">LOC105033490</name>
</gene>
<keyword evidence="8" id="KW-1133">Transmembrane helix</keyword>
<dbReference type="InterPro" id="IPR000719">
    <property type="entry name" value="Prot_kinase_dom"/>
</dbReference>
<dbReference type="CDD" id="cd14066">
    <property type="entry name" value="STKc_IRAK"/>
    <property type="match status" value="1"/>
</dbReference>
<dbReference type="InterPro" id="IPR017441">
    <property type="entry name" value="Protein_kinase_ATP_BS"/>
</dbReference>
<accession>A0A6J0PNC8</accession>
<dbReference type="PROSITE" id="PS50011">
    <property type="entry name" value="PROTEIN_KINASE_DOM"/>
    <property type="match status" value="1"/>
</dbReference>
<dbReference type="Proteomes" id="UP000504607">
    <property type="component" value="Chromosome 1"/>
</dbReference>
<dbReference type="GO" id="GO:0004674">
    <property type="term" value="F:protein serine/threonine kinase activity"/>
    <property type="evidence" value="ECO:0007669"/>
    <property type="project" value="UniProtKB-KW"/>
</dbReference>
<feature type="compositionally biased region" description="Low complexity" evidence="7">
    <location>
        <begin position="258"/>
        <end position="269"/>
    </location>
</feature>
<proteinExistence type="predicted"/>
<dbReference type="FunFam" id="3.30.200.20:FF:000146">
    <property type="entry name" value="receptor-like serine/threonine-protein kinase ALE2"/>
    <property type="match status" value="1"/>
</dbReference>
<dbReference type="InterPro" id="IPR001245">
    <property type="entry name" value="Ser-Thr/Tyr_kinase_cat_dom"/>
</dbReference>
<dbReference type="FunFam" id="1.10.510.10:FF:000051">
    <property type="entry name" value="Receptor-like serine/threonine-protein kinase ALE2"/>
    <property type="match status" value="1"/>
</dbReference>
<dbReference type="SUPFAM" id="SSF56112">
    <property type="entry name" value="Protein kinase-like (PK-like)"/>
    <property type="match status" value="1"/>
</dbReference>
<dbReference type="PANTHER" id="PTHR47989">
    <property type="entry name" value="OS01G0750732 PROTEIN"/>
    <property type="match status" value="1"/>
</dbReference>
<feature type="compositionally biased region" description="Polar residues" evidence="7">
    <location>
        <begin position="574"/>
        <end position="601"/>
    </location>
</feature>
<dbReference type="Gene3D" id="3.30.200.20">
    <property type="entry name" value="Phosphorylase Kinase, domain 1"/>
    <property type="match status" value="1"/>
</dbReference>
<feature type="region of interest" description="Disordered" evidence="7">
    <location>
        <begin position="804"/>
        <end position="1005"/>
    </location>
</feature>
<feature type="compositionally biased region" description="Polar residues" evidence="7">
    <location>
        <begin position="1058"/>
        <end position="1069"/>
    </location>
</feature>
<dbReference type="InParanoid" id="A0A6J0PNC8"/>
<keyword evidence="8" id="KW-0472">Membrane</keyword>
<feature type="compositionally biased region" description="Polar residues" evidence="7">
    <location>
        <begin position="1028"/>
        <end position="1042"/>
    </location>
</feature>
<dbReference type="PANTHER" id="PTHR47989:SF45">
    <property type="entry name" value="OS01G0709500 PROTEIN"/>
    <property type="match status" value="1"/>
</dbReference>
<dbReference type="InterPro" id="IPR008271">
    <property type="entry name" value="Ser/Thr_kinase_AS"/>
</dbReference>
<evidence type="ECO:0000313" key="11">
    <source>
        <dbReference type="RefSeq" id="XP_019708758.1"/>
    </source>
</evidence>
<feature type="compositionally biased region" description="Polar residues" evidence="7">
    <location>
        <begin position="731"/>
        <end position="745"/>
    </location>
</feature>
<feature type="region of interest" description="Disordered" evidence="7">
    <location>
        <begin position="1026"/>
        <end position="1221"/>
    </location>
</feature>
<evidence type="ECO:0000256" key="3">
    <source>
        <dbReference type="ARBA" id="ARBA00022741"/>
    </source>
</evidence>
<dbReference type="OrthoDB" id="781853at2759"/>
<feature type="region of interest" description="Disordered" evidence="7">
    <location>
        <begin position="226"/>
        <end position="320"/>
    </location>
</feature>
<keyword evidence="4" id="KW-0418">Kinase</keyword>
<sequence length="1844" mass="197693">MGRWRKTPRPWVLCIVVVLLAIHGSIGPISNFVQQLSRPSHVHPWAHRILLSATSGPPPDELGMKLQPSSMLAPSILSPLEPPSTDHDPSPSYMIPPLSHAMVGVPEAGLHEKATNSNSPVPVPHTLGQAVPPKSIAFPVIHGNGYSMPTTAPPKELSNHLTPADYSFPEGPAVSPTSITSPTIHGHGYNMPVAAPQKKSSSHLSPVNYLHTKAPAVSPTSISVPANHGNRYRMPVAAPPTDPFSNLSPVNNSHPKGPATSPTSITSPTNHKNRYGMPVAAAPTESSSHLSPVYHSHPKGPAMSPRSVSSPANHGNRYDMPVAAPSTESSSHLSPVNHLLPKVSTISPISITSPGSPQNGHGMPVAAPPKKFSRHWSPVNYSHPKRPGVSLAPTTPPANYGIYGMPIPAPPKDISSHLSPKNYLHTKGSFPIISPAPHEADRPSGTVHSPFTSPPQPPIQRRLHSPAPAPLFLFRQPTARERTGSLASAPSPQSYNPGPVQSPILSPSASVLGKPQAPQLQPFHSLPPPSPGRSSFINYSHPKKPAVSPTPTISPVNYGRHGMPVLAPPKDISSHLSPKNYSHTKGSVQSPVLSPPASTSGKPRAPQLQPFHSLPPPSPGHSSHINYSHPKRPVVSPAPTISPANYGRYGMLVPAPPKDISSHLSPKNYLHTKGSFPVISPTPHEADRSSGTVHSPFTSPSQPPVQRRLHSPTPAPLFSFHQPTARERTGSPASAPSPQSYNTAPSHLPAILPKYNREHHAPPPYVQGPVQSSVLSPSTSASRKPWAPQLRPFHSLPPLSPSHSSLINYSHPKRPVVSPTPTTSPANYGRYGMPVPAPPKDISSHLSPKNYVHTKGSFPVISPAPHEADRPSGTVHSPFTSPPQPPIQRRLHSPAPAPLFSLRQPTARERTRSVASAPSPQSYNPASSHPPAVLPKHNREHHAPPPYVQGPVQSPVLPPSASASRKPWAPQFQPFHSLPPPPHRHSSPKNYSHPKSTLLFGPAVSPAPVTPPANYGRYGMPVPAPSRDISSPLSSKNYSHTKGSFPVISPAPHEAHSPSYSVHSPFTSHPQPPIQRIFHSPAPTPVVSFRHPTARERTGSPTSTPSPQSRYPAPSHPPALLPKHSRWHHAPPPYVQGPSVSQAPFHSTDNEGTPAPAPSKVFPSTQNKGPVQSPVLSPSASASGKPRASQLQPFHSLPPPPPNLDCKTPLSCPEPSTNSPPGSPCACVMPIRVGLRLSIALYAFFPLVSELAQEIASGVSMKQSQVRIMGANATSEEYDKTIVLIDLVPLGDKFDYTTAFLVYEKFWHKQVFINASSFGDYDVLYVYYPGLPPSPPIAPGNIDNGNGNDKNSSTIDPLAADVRKQKERQNGTVIAIIVVAAVIALALCVGAAWVFLLKHRELSHLPIITPQMSLPPFSKASVAGSVPTIPGSRPSSASASFNSSIATCAGSAKTFSLAEMERATNKFNDSQIIGEGGFGRVYEGTLEDGRKAAIKVLKREDQHGGREFLAEVEMLSRLHHRNLVKLIGICTEEHVRCLVYELVPNGSVESHLYGAHKQSAPLDWNARLKIALGAARGLAYLHEDSSPRVIHRDFKASNILLEDDLTPKVSDFGLARTALDEGNEHISTHVMGTFGYLAPEYAMTGHLLVKSDVYSYGVVLLELLTGRKPVDMLRPPGQENLVTWAHPHLTSKDGLETIIDPSLGTIPFDSMAKVAAIASMCVQPEVNQRPFMGEVVQALKLVCNEGNEHRGSGSFSQEETSTQDMEIRISTGLDLELERVISASDIFSTSARFTRDVSGSFWRYSRSGPLRTGRSGQFWNKARGLLSGSASEHGRFGTSLENGG</sequence>
<evidence type="ECO:0000256" key="6">
    <source>
        <dbReference type="PROSITE-ProRule" id="PRU10141"/>
    </source>
</evidence>
<feature type="domain" description="Protein kinase" evidence="9">
    <location>
        <begin position="1467"/>
        <end position="1742"/>
    </location>
</feature>
<reference evidence="11" key="1">
    <citation type="submission" date="2025-08" db="UniProtKB">
        <authorList>
            <consortium name="RefSeq"/>
        </authorList>
    </citation>
    <scope>IDENTIFICATION</scope>
</reference>
<feature type="compositionally biased region" description="Polar residues" evidence="7">
    <location>
        <begin position="485"/>
        <end position="496"/>
    </location>
</feature>
<evidence type="ECO:0000313" key="10">
    <source>
        <dbReference type="Proteomes" id="UP000504607"/>
    </source>
</evidence>
<keyword evidence="5 6" id="KW-0067">ATP-binding</keyword>
<feature type="transmembrane region" description="Helical" evidence="8">
    <location>
        <begin position="1373"/>
        <end position="1396"/>
    </location>
</feature>
<dbReference type="InterPro" id="IPR011009">
    <property type="entry name" value="Kinase-like_dom_sf"/>
</dbReference>
<feature type="compositionally biased region" description="Polar residues" evidence="7">
    <location>
        <begin position="1162"/>
        <end position="1182"/>
    </location>
</feature>
<protein>
    <submittedName>
        <fullName evidence="11">Nascent polypeptide-associated complex subunit alpha, muscle-specific form isoform X1</fullName>
    </submittedName>
</protein>
<dbReference type="Pfam" id="PF07714">
    <property type="entry name" value="PK_Tyr_Ser-Thr"/>
    <property type="match status" value="1"/>
</dbReference>
<dbReference type="Gene3D" id="1.10.510.10">
    <property type="entry name" value="Transferase(Phosphotransferase) domain 1"/>
    <property type="match status" value="1"/>
</dbReference>
<dbReference type="GeneID" id="105033490"/>
<feature type="compositionally biased region" description="Polar residues" evidence="7">
    <location>
        <begin position="243"/>
        <end position="254"/>
    </location>
</feature>
<feature type="region of interest" description="Disordered" evidence="7">
    <location>
        <begin position="429"/>
        <end position="464"/>
    </location>
</feature>
<feature type="compositionally biased region" description="Polar residues" evidence="7">
    <location>
        <begin position="913"/>
        <end position="927"/>
    </location>
</feature>
<feature type="binding site" evidence="6">
    <location>
        <position position="1495"/>
    </location>
    <ligand>
        <name>ATP</name>
        <dbReference type="ChEBI" id="CHEBI:30616"/>
    </ligand>
</feature>
<feature type="region of interest" description="Disordered" evidence="7">
    <location>
        <begin position="481"/>
        <end position="634"/>
    </location>
</feature>
<dbReference type="Pfam" id="PF23180">
    <property type="entry name" value="ALE2_N"/>
    <property type="match status" value="1"/>
</dbReference>
<feature type="transmembrane region" description="Helical" evidence="8">
    <location>
        <begin position="1233"/>
        <end position="1252"/>
    </location>
</feature>
<dbReference type="RefSeq" id="XP_019708758.1">
    <property type="nucleotide sequence ID" value="XM_019853199.2"/>
</dbReference>
<evidence type="ECO:0000256" key="1">
    <source>
        <dbReference type="ARBA" id="ARBA00022527"/>
    </source>
</evidence>
<dbReference type="PROSITE" id="PS00108">
    <property type="entry name" value="PROTEIN_KINASE_ST"/>
    <property type="match status" value="1"/>
</dbReference>
<keyword evidence="10" id="KW-1185">Reference proteome</keyword>
<keyword evidence="1" id="KW-0723">Serine/threonine-protein kinase</keyword>
<evidence type="ECO:0000256" key="8">
    <source>
        <dbReference type="SAM" id="Phobius"/>
    </source>
</evidence>
<feature type="compositionally biased region" description="Polar residues" evidence="7">
    <location>
        <begin position="689"/>
        <end position="700"/>
    </location>
</feature>
<feature type="compositionally biased region" description="Polar residues" evidence="7">
    <location>
        <begin position="1138"/>
        <end position="1151"/>
    </location>
</feature>
<evidence type="ECO:0000259" key="9">
    <source>
        <dbReference type="PROSITE" id="PS50011"/>
    </source>
</evidence>